<keyword evidence="1" id="KW-1133">Transmembrane helix</keyword>
<gene>
    <name evidence="2" type="ORF">HF577_21275</name>
</gene>
<keyword evidence="1" id="KW-0812">Transmembrane</keyword>
<evidence type="ECO:0000313" key="2">
    <source>
        <dbReference type="EMBL" id="NMH79613.1"/>
    </source>
</evidence>
<sequence>MARDAREWTVPAPLRALMWWPATAFVLVMVAPEAAATSIAAAGVALVALGAVTPLVSKRLRRPVVSAPTVEPPAQDPPTIEIEMPTIEISPTRRVA</sequence>
<feature type="transmembrane region" description="Helical" evidence="1">
    <location>
        <begin position="12"/>
        <end position="31"/>
    </location>
</feature>
<name>A0ABX1RK61_9PSEU</name>
<organism evidence="2 3">
    <name type="scientific">Pseudonocardia xinjiangensis</name>
    <dbReference type="NCBI Taxonomy" id="75289"/>
    <lineage>
        <taxon>Bacteria</taxon>
        <taxon>Bacillati</taxon>
        <taxon>Actinomycetota</taxon>
        <taxon>Actinomycetes</taxon>
        <taxon>Pseudonocardiales</taxon>
        <taxon>Pseudonocardiaceae</taxon>
        <taxon>Pseudonocardia</taxon>
    </lineage>
</organism>
<accession>A0ABX1RK61</accession>
<proteinExistence type="predicted"/>
<keyword evidence="1" id="KW-0472">Membrane</keyword>
<dbReference type="EMBL" id="JAAXKY010000073">
    <property type="protein sequence ID" value="NMH79613.1"/>
    <property type="molecule type" value="Genomic_DNA"/>
</dbReference>
<feature type="transmembrane region" description="Helical" evidence="1">
    <location>
        <begin position="37"/>
        <end position="56"/>
    </location>
</feature>
<reference evidence="2 3" key="1">
    <citation type="submission" date="2020-04" db="EMBL/GenBank/DDBJ databases">
        <authorList>
            <person name="Klaysubun C."/>
            <person name="Duangmal K."/>
            <person name="Lipun K."/>
        </authorList>
    </citation>
    <scope>NUCLEOTIDE SEQUENCE [LARGE SCALE GENOMIC DNA]</scope>
    <source>
        <strain evidence="2 3">JCM 11839</strain>
    </source>
</reference>
<dbReference type="Proteomes" id="UP001296706">
    <property type="component" value="Unassembled WGS sequence"/>
</dbReference>
<dbReference type="RefSeq" id="WP_169397675.1">
    <property type="nucleotide sequence ID" value="NZ_BAAAJH010000001.1"/>
</dbReference>
<protein>
    <submittedName>
        <fullName evidence="2">Uncharacterized protein</fullName>
    </submittedName>
</protein>
<keyword evidence="3" id="KW-1185">Reference proteome</keyword>
<evidence type="ECO:0000313" key="3">
    <source>
        <dbReference type="Proteomes" id="UP001296706"/>
    </source>
</evidence>
<comment type="caution">
    <text evidence="2">The sequence shown here is derived from an EMBL/GenBank/DDBJ whole genome shotgun (WGS) entry which is preliminary data.</text>
</comment>
<evidence type="ECO:0000256" key="1">
    <source>
        <dbReference type="SAM" id="Phobius"/>
    </source>
</evidence>